<organism evidence="1 2">
    <name type="scientific">Plasmodium yoelii yoelii</name>
    <dbReference type="NCBI Taxonomy" id="73239"/>
    <lineage>
        <taxon>Eukaryota</taxon>
        <taxon>Sar</taxon>
        <taxon>Alveolata</taxon>
        <taxon>Apicomplexa</taxon>
        <taxon>Aconoidasida</taxon>
        <taxon>Haemosporida</taxon>
        <taxon>Plasmodiidae</taxon>
        <taxon>Plasmodium</taxon>
        <taxon>Plasmodium (Vinckeia)</taxon>
    </lineage>
</organism>
<dbReference type="EMBL" id="AABL01000292">
    <property type="protein sequence ID" value="EAA20305.1"/>
    <property type="molecule type" value="Genomic_DNA"/>
</dbReference>
<dbReference type="PaxDb" id="73239-Q7RQJ2"/>
<gene>
    <name evidence="1" type="ORF">PY01105</name>
</gene>
<dbReference type="KEGG" id="pyo:PY17X_1315700"/>
<dbReference type="SMR" id="Q7RQJ2"/>
<keyword evidence="2" id="KW-1185">Reference proteome</keyword>
<evidence type="ECO:0000313" key="1">
    <source>
        <dbReference type="EMBL" id="EAA20305.1"/>
    </source>
</evidence>
<sequence length="165" mass="19761">MVISKKMEISKISKISKNSKIDNLSNMANNPKSTNDKKTNIENEYNIIDQKKEKEEITNLNKLKYKGYEKELNKNYKDYLNEDNFIEQFCQNLNNEFEENIKETELLSDIDDNFIFKKKIYEKNIAQIEKQIQTNKLNRLIKTNEIMIEMLTLIKNRKLNTKSFF</sequence>
<name>Q7RQJ2_PLAYO</name>
<dbReference type="Proteomes" id="UP000008553">
    <property type="component" value="Unassembled WGS sequence"/>
</dbReference>
<comment type="caution">
    <text evidence="1">The sequence shown here is derived from an EMBL/GenBank/DDBJ whole genome shotgun (WGS) entry which is preliminary data.</text>
</comment>
<reference evidence="1 2" key="1">
    <citation type="journal article" date="2002" name="Nature">
        <title>Genome sequence and comparative analysis of the model rodent malaria parasite Plasmodium yoelii yoelii.</title>
        <authorList>
            <person name="Carlton J.M."/>
            <person name="Angiuoli S.V."/>
            <person name="Suh B.B."/>
            <person name="Kooij T.W."/>
            <person name="Pertea M."/>
            <person name="Silva J.C."/>
            <person name="Ermolaeva M.D."/>
            <person name="Allen J.E."/>
            <person name="Selengut J.D."/>
            <person name="Koo H.L."/>
            <person name="Peterson J.D."/>
            <person name="Pop M."/>
            <person name="Kosack D.S."/>
            <person name="Shumway M.F."/>
            <person name="Bidwell S.L."/>
            <person name="Shallom S.J."/>
            <person name="van Aken S.E."/>
            <person name="Riedmuller S.B."/>
            <person name="Feldblyum T.V."/>
            <person name="Cho J.K."/>
            <person name="Quackenbush J."/>
            <person name="Sedegah M."/>
            <person name="Shoaibi A."/>
            <person name="Cummings L.M."/>
            <person name="Florens L."/>
            <person name="Yates J.R."/>
            <person name="Raine J.D."/>
            <person name="Sinden R.E."/>
            <person name="Harris M.A."/>
            <person name="Cunningham D.A."/>
            <person name="Preiser P.R."/>
            <person name="Bergman L.W."/>
            <person name="Vaidya A.B."/>
            <person name="van Lin L.H."/>
            <person name="Janse C.J."/>
            <person name="Waters A.P."/>
            <person name="Smith H.O."/>
            <person name="White O.R."/>
            <person name="Salzberg S.L."/>
            <person name="Venter J.C."/>
            <person name="Fraser C.M."/>
            <person name="Hoffman S.L."/>
            <person name="Gardner M.J."/>
            <person name="Carucci D.J."/>
        </authorList>
    </citation>
    <scope>NUCLEOTIDE SEQUENCE [LARGE SCALE GENOMIC DNA]</scope>
    <source>
        <strain evidence="1 2">17XNL</strain>
    </source>
</reference>
<evidence type="ECO:0000313" key="2">
    <source>
        <dbReference type="Proteomes" id="UP000008553"/>
    </source>
</evidence>
<proteinExistence type="predicted"/>
<protein>
    <submittedName>
        <fullName evidence="1">Uncharacterized protein</fullName>
    </submittedName>
</protein>
<accession>Q7RQJ2</accession>
<dbReference type="AlphaFoldDB" id="Q7RQJ2"/>
<dbReference type="InParanoid" id="Q7RQJ2"/>